<dbReference type="Pfam" id="PF00271">
    <property type="entry name" value="Helicase_C"/>
    <property type="match status" value="1"/>
</dbReference>
<comment type="similarity">
    <text evidence="6">Belongs to the DEAD box helicase family.</text>
</comment>
<dbReference type="eggNOG" id="KOG0350">
    <property type="taxonomic scope" value="Eukaryota"/>
</dbReference>
<proteinExistence type="inferred from homology"/>
<dbReference type="SMART" id="SM00487">
    <property type="entry name" value="DEXDc"/>
    <property type="match status" value="1"/>
</dbReference>
<dbReference type="OrthoDB" id="3370at2759"/>
<dbReference type="InterPro" id="IPR011545">
    <property type="entry name" value="DEAD/DEAH_box_helicase_dom"/>
</dbReference>
<dbReference type="PANTHER" id="PTHR24031">
    <property type="entry name" value="RNA HELICASE"/>
    <property type="match status" value="1"/>
</dbReference>
<feature type="compositionally biased region" description="Basic and acidic residues" evidence="7">
    <location>
        <begin position="95"/>
        <end position="105"/>
    </location>
</feature>
<feature type="domain" description="Helicase C-terminal" evidence="9">
    <location>
        <begin position="440"/>
        <end position="598"/>
    </location>
</feature>
<evidence type="ECO:0000256" key="6">
    <source>
        <dbReference type="RuleBase" id="RU365068"/>
    </source>
</evidence>
<keyword evidence="1 6" id="KW-0547">Nucleotide-binding</keyword>
<gene>
    <name evidence="10" type="primary">ZrT_DBP6</name>
    <name evidence="10" type="ORF">Zrou_8p8T</name>
    <name evidence="11" type="ORF">ZYGR_0I05070</name>
</gene>
<feature type="region of interest" description="Disordered" evidence="7">
    <location>
        <begin position="1"/>
        <end position="107"/>
    </location>
</feature>
<dbReference type="EC" id="3.6.4.13" evidence="6"/>
<evidence type="ECO:0000256" key="7">
    <source>
        <dbReference type="SAM" id="MobiDB-lite"/>
    </source>
</evidence>
<accession>B2G3T5</accession>
<dbReference type="GO" id="GO:0016787">
    <property type="term" value="F:hydrolase activity"/>
    <property type="evidence" value="ECO:0007669"/>
    <property type="project" value="UniProtKB-KW"/>
</dbReference>
<feature type="compositionally biased region" description="Acidic residues" evidence="7">
    <location>
        <begin position="83"/>
        <end position="94"/>
    </location>
</feature>
<evidence type="ECO:0000256" key="4">
    <source>
        <dbReference type="ARBA" id="ARBA00022840"/>
    </source>
</evidence>
<dbReference type="EMBL" id="AM989975">
    <property type="protein sequence ID" value="CAQ43244.1"/>
    <property type="molecule type" value="Genomic_DNA"/>
</dbReference>
<sequence length="628" mass="71342">MFAVRFDPSEAQLPKEKPLVPQKRAAESDEDSDEVQESQDESQDESEDESEDEPEDKSEDKSEDEPQEEPDIQNDDQKQFQEDAQDQDAQDQDTSESHSKKHDSVISRFQQTLKLQEKLPQTNLVAEENEDSDTEAHPLEQIPQPAKVRNTDSGEAFEERKSIAWRNTTKVHYDNHMVKPFALYENQLQPRLLANIQQFFSKDTFPIQTVLLDNTLPLLNFTLGVSKKNLTRRIGDILVNASTGSGKTLAYSIPIIEALSKRTVNKLRALVIVPTKLLIGQVFDTMSKLAQGTGLIISISKLENSLKEEHQKFINYEPDILIVTPGRLVDHLQIGSINMKNLMMLVLDEADHLLNQSFQNWSAELMNNIRSQKLDQMPGNVIKMVFSATLTTNTEKLHGLHLYNPKLFVKDSVKLYNLPDKLQEYNINVPTAKSIYKPLFLLHLLDKLHNAKILVFVKSNEASLRLAPLLTIMIERKMGTPHNVLSVNSNNSKAENKRLVHQFATSNTSESNQVLITTDLMSRGIDINDITDVINYDPPISSQQYVHRCGRTARAQGHGNAHNLLVGKGERTFWSQLEKDISRNVGYEPIVSTEQDESTVNVSEDENEVYKLCLESLRSQNSRDWHVL</sequence>
<dbReference type="PROSITE" id="PS51194">
    <property type="entry name" value="HELICASE_CTER"/>
    <property type="match status" value="1"/>
</dbReference>
<dbReference type="InterPro" id="IPR014001">
    <property type="entry name" value="Helicase_ATP-bd"/>
</dbReference>
<keyword evidence="2 6" id="KW-0378">Hydrolase</keyword>
<dbReference type="EMBL" id="BDGX01000009">
    <property type="protein sequence ID" value="GAV48210.1"/>
    <property type="molecule type" value="Genomic_DNA"/>
</dbReference>
<dbReference type="Gene3D" id="3.40.50.300">
    <property type="entry name" value="P-loop containing nucleotide triphosphate hydrolases"/>
    <property type="match status" value="2"/>
</dbReference>
<reference evidence="10" key="1">
    <citation type="journal article" date="2008" name="Yeast">
        <title>Recent allopolyploid origin of Zygosaccharomyces rouxii strain ATCC 42981.</title>
        <authorList>
            <person name="Gordon J.L."/>
            <person name="Wolfe K.H."/>
        </authorList>
    </citation>
    <scope>NUCLEOTIDE SEQUENCE</scope>
    <source>
        <strain evidence="10">ATCC 42981</strain>
    </source>
</reference>
<dbReference type="GO" id="GO:0003724">
    <property type="term" value="F:RNA helicase activity"/>
    <property type="evidence" value="ECO:0007669"/>
    <property type="project" value="UniProtKB-EC"/>
</dbReference>
<evidence type="ECO:0000259" key="9">
    <source>
        <dbReference type="PROSITE" id="PS51194"/>
    </source>
</evidence>
<keyword evidence="5 6" id="KW-0694">RNA-binding</keyword>
<evidence type="ECO:0000313" key="10">
    <source>
        <dbReference type="EMBL" id="CAQ43244.1"/>
    </source>
</evidence>
<evidence type="ECO:0000259" key="8">
    <source>
        <dbReference type="PROSITE" id="PS51192"/>
    </source>
</evidence>
<dbReference type="InterPro" id="IPR027417">
    <property type="entry name" value="P-loop_NTPase"/>
</dbReference>
<reference evidence="11 12" key="2">
    <citation type="submission" date="2016-08" db="EMBL/GenBank/DDBJ databases">
        <title>Draft genome sequence of allopolyploid Zygosaccharomyces rouxii.</title>
        <authorList>
            <person name="Watanabe J."/>
            <person name="Uehara K."/>
            <person name="Mogi Y."/>
            <person name="Tsukioka Y."/>
        </authorList>
    </citation>
    <scope>NUCLEOTIDE SEQUENCE [LARGE SCALE GENOMIC DNA]</scope>
    <source>
        <strain evidence="11 12">NBRC 110957</strain>
    </source>
</reference>
<dbReference type="SUPFAM" id="SSF52540">
    <property type="entry name" value="P-loop containing nucleoside triphosphate hydrolases"/>
    <property type="match status" value="1"/>
</dbReference>
<dbReference type="CDD" id="cd17956">
    <property type="entry name" value="DEADc_DDX51"/>
    <property type="match status" value="1"/>
</dbReference>
<keyword evidence="3 6" id="KW-0347">Helicase</keyword>
<evidence type="ECO:0000313" key="11">
    <source>
        <dbReference type="EMBL" id="GAV48210.1"/>
    </source>
</evidence>
<dbReference type="InterPro" id="IPR001650">
    <property type="entry name" value="Helicase_C-like"/>
</dbReference>
<dbReference type="GO" id="GO:0005524">
    <property type="term" value="F:ATP binding"/>
    <property type="evidence" value="ECO:0007669"/>
    <property type="project" value="UniProtKB-UniRule"/>
</dbReference>
<evidence type="ECO:0000313" key="12">
    <source>
        <dbReference type="Proteomes" id="UP000187013"/>
    </source>
</evidence>
<evidence type="ECO:0000256" key="2">
    <source>
        <dbReference type="ARBA" id="ARBA00022801"/>
    </source>
</evidence>
<dbReference type="CDD" id="cd18787">
    <property type="entry name" value="SF2_C_DEAD"/>
    <property type="match status" value="1"/>
</dbReference>
<dbReference type="Proteomes" id="UP000187013">
    <property type="component" value="Unassembled WGS sequence"/>
</dbReference>
<protein>
    <recommendedName>
        <fullName evidence="6">ATP-dependent RNA helicase</fullName>
        <ecNumber evidence="6">3.6.4.13</ecNumber>
    </recommendedName>
</protein>
<dbReference type="PROSITE" id="PS51192">
    <property type="entry name" value="HELICASE_ATP_BIND_1"/>
    <property type="match status" value="1"/>
</dbReference>
<feature type="domain" description="Helicase ATP-binding" evidence="8">
    <location>
        <begin position="228"/>
        <end position="408"/>
    </location>
</feature>
<dbReference type="GO" id="GO:0070013">
    <property type="term" value="C:intracellular organelle lumen"/>
    <property type="evidence" value="ECO:0007669"/>
    <property type="project" value="UniProtKB-ARBA"/>
</dbReference>
<comment type="function">
    <text evidence="6">RNA helicase.</text>
</comment>
<keyword evidence="4 6" id="KW-0067">ATP-binding</keyword>
<dbReference type="Pfam" id="PF00270">
    <property type="entry name" value="DEAD"/>
    <property type="match status" value="1"/>
</dbReference>
<evidence type="ECO:0000256" key="5">
    <source>
        <dbReference type="ARBA" id="ARBA00022884"/>
    </source>
</evidence>
<evidence type="ECO:0000256" key="3">
    <source>
        <dbReference type="ARBA" id="ARBA00022806"/>
    </source>
</evidence>
<organism evidence="10">
    <name type="scientific">Zygosaccharomyces rouxii</name>
    <dbReference type="NCBI Taxonomy" id="4956"/>
    <lineage>
        <taxon>Eukaryota</taxon>
        <taxon>Fungi</taxon>
        <taxon>Dikarya</taxon>
        <taxon>Ascomycota</taxon>
        <taxon>Saccharomycotina</taxon>
        <taxon>Saccharomycetes</taxon>
        <taxon>Saccharomycetales</taxon>
        <taxon>Saccharomycetaceae</taxon>
        <taxon>Zygosaccharomyces</taxon>
    </lineage>
</organism>
<comment type="domain">
    <text evidence="6">The Q motif is unique to and characteristic of the DEAD box family of RNA helicases and controls ATP binding and hydrolysis.</text>
</comment>
<dbReference type="SMART" id="SM00490">
    <property type="entry name" value="HELICc"/>
    <property type="match status" value="1"/>
</dbReference>
<comment type="catalytic activity">
    <reaction evidence="6">
        <text>ATP + H2O = ADP + phosphate + H(+)</text>
        <dbReference type="Rhea" id="RHEA:13065"/>
        <dbReference type="ChEBI" id="CHEBI:15377"/>
        <dbReference type="ChEBI" id="CHEBI:15378"/>
        <dbReference type="ChEBI" id="CHEBI:30616"/>
        <dbReference type="ChEBI" id="CHEBI:43474"/>
        <dbReference type="ChEBI" id="CHEBI:456216"/>
        <dbReference type="EC" id="3.6.4.13"/>
    </reaction>
</comment>
<name>B2G3T5_ZYGRO</name>
<dbReference type="AlphaFoldDB" id="B2G3T5"/>
<evidence type="ECO:0000256" key="1">
    <source>
        <dbReference type="ARBA" id="ARBA00022741"/>
    </source>
</evidence>
<feature type="compositionally biased region" description="Acidic residues" evidence="7">
    <location>
        <begin position="28"/>
        <end position="74"/>
    </location>
</feature>
<dbReference type="GO" id="GO:0003723">
    <property type="term" value="F:RNA binding"/>
    <property type="evidence" value="ECO:0007669"/>
    <property type="project" value="UniProtKB-UniRule"/>
</dbReference>